<evidence type="ECO:0000259" key="17">
    <source>
        <dbReference type="PROSITE" id="PS51060"/>
    </source>
</evidence>
<comment type="caution">
    <text evidence="19">The sequence shown here is derived from an EMBL/GenBank/DDBJ whole genome shotgun (WGS) entry which is preliminary data.</text>
</comment>
<evidence type="ECO:0000313" key="19">
    <source>
        <dbReference type="EMBL" id="KAH0561704.1"/>
    </source>
</evidence>
<evidence type="ECO:0000256" key="9">
    <source>
        <dbReference type="ARBA" id="ARBA00023027"/>
    </source>
</evidence>
<evidence type="ECO:0000256" key="4">
    <source>
        <dbReference type="ARBA" id="ARBA00022695"/>
    </source>
</evidence>
<dbReference type="Pfam" id="PF05406">
    <property type="entry name" value="WGR"/>
    <property type="match status" value="1"/>
</dbReference>
<evidence type="ECO:0000256" key="3">
    <source>
        <dbReference type="ARBA" id="ARBA00022679"/>
    </source>
</evidence>
<dbReference type="PROSITE" id="PS52007">
    <property type="entry name" value="PADR1"/>
    <property type="match status" value="1"/>
</dbReference>
<dbReference type="PROSITE" id="PS50172">
    <property type="entry name" value="BRCT"/>
    <property type="match status" value="1"/>
</dbReference>
<feature type="domain" description="WGR" evidence="18">
    <location>
        <begin position="471"/>
        <end position="572"/>
    </location>
</feature>
<dbReference type="InterPro" id="IPR012317">
    <property type="entry name" value="Poly(ADP-ribose)pol_cat_dom"/>
</dbReference>
<dbReference type="InterPro" id="IPR001357">
    <property type="entry name" value="BRCT_dom"/>
</dbReference>
<dbReference type="Pfam" id="PF08063">
    <property type="entry name" value="Zn_ribbon_PADR1"/>
    <property type="match status" value="1"/>
</dbReference>
<evidence type="ECO:0000259" key="14">
    <source>
        <dbReference type="PROSITE" id="PS50064"/>
    </source>
</evidence>
<dbReference type="SUPFAM" id="SSF52113">
    <property type="entry name" value="BRCT domain"/>
    <property type="match status" value="1"/>
</dbReference>
<evidence type="ECO:0000259" key="18">
    <source>
        <dbReference type="PROSITE" id="PS51977"/>
    </source>
</evidence>
<keyword evidence="10" id="KW-0539">Nucleus</keyword>
<feature type="domain" description="PARP-type" evidence="14">
    <location>
        <begin position="109"/>
        <end position="189"/>
    </location>
</feature>
<feature type="domain" description="PARP catalytic" evidence="16">
    <location>
        <begin position="707"/>
        <end position="932"/>
    </location>
</feature>
<dbReference type="InterPro" id="IPR036616">
    <property type="entry name" value="Poly(ADP-ribose)pol_reg_dom_sf"/>
</dbReference>
<dbReference type="Pfam" id="PF02877">
    <property type="entry name" value="PARP_reg"/>
    <property type="match status" value="1"/>
</dbReference>
<evidence type="ECO:0000256" key="1">
    <source>
        <dbReference type="ARBA" id="ARBA00004123"/>
    </source>
</evidence>
<evidence type="ECO:0000256" key="2">
    <source>
        <dbReference type="ARBA" id="ARBA00022676"/>
    </source>
</evidence>
<dbReference type="SUPFAM" id="SSF56399">
    <property type="entry name" value="ADP-ribosylation"/>
    <property type="match status" value="1"/>
</dbReference>
<keyword evidence="6" id="KW-0013">ADP-ribosylation</keyword>
<dbReference type="GO" id="GO:0070212">
    <property type="term" value="P:protein poly-ADP-ribosylation"/>
    <property type="evidence" value="ECO:0007669"/>
    <property type="project" value="TreeGrafter"/>
</dbReference>
<dbReference type="Gene3D" id="3.40.50.10190">
    <property type="entry name" value="BRCT domain"/>
    <property type="match status" value="1"/>
</dbReference>
<protein>
    <recommendedName>
        <fullName evidence="13">Poly [ADP-ribose] polymerase</fullName>
        <shortName evidence="13">PARP</shortName>
        <ecNumber evidence="13">2.4.2.-</ecNumber>
    </recommendedName>
</protein>
<dbReference type="SUPFAM" id="SSF142921">
    <property type="entry name" value="WGR domain-like"/>
    <property type="match status" value="1"/>
</dbReference>
<dbReference type="GO" id="GO:0006302">
    <property type="term" value="P:double-strand break repair"/>
    <property type="evidence" value="ECO:0007669"/>
    <property type="project" value="TreeGrafter"/>
</dbReference>
<dbReference type="AlphaFoldDB" id="A0AAV7J1L4"/>
<evidence type="ECO:0000256" key="13">
    <source>
        <dbReference type="RuleBase" id="RU362114"/>
    </source>
</evidence>
<evidence type="ECO:0000259" key="15">
    <source>
        <dbReference type="PROSITE" id="PS50172"/>
    </source>
</evidence>
<keyword evidence="7" id="KW-0863">Zinc-finger</keyword>
<dbReference type="GO" id="GO:0003950">
    <property type="term" value="F:NAD+ poly-ADP-ribosyltransferase activity"/>
    <property type="evidence" value="ECO:0007669"/>
    <property type="project" value="UniProtKB-UniRule"/>
</dbReference>
<dbReference type="GO" id="GO:0016779">
    <property type="term" value="F:nucleotidyltransferase activity"/>
    <property type="evidence" value="ECO:0007669"/>
    <property type="project" value="UniProtKB-KW"/>
</dbReference>
<comment type="catalytic activity">
    <reaction evidence="12">
        <text>NAD(+) + (ADP-D-ribosyl)n-acceptor = nicotinamide + (ADP-D-ribosyl)n+1-acceptor + H(+).</text>
        <dbReference type="EC" id="2.4.2.30"/>
    </reaction>
</comment>
<dbReference type="FunFam" id="3.90.228.10:FF:000002">
    <property type="entry name" value="Poly [ADP-ribose] polymerase"/>
    <property type="match status" value="1"/>
</dbReference>
<evidence type="ECO:0000313" key="20">
    <source>
        <dbReference type="Proteomes" id="UP000826195"/>
    </source>
</evidence>
<dbReference type="EC" id="2.4.2.-" evidence="13"/>
<dbReference type="Proteomes" id="UP000826195">
    <property type="component" value="Unassembled WGS sequence"/>
</dbReference>
<sequence length="932" mass="106576">MSDLPYRVDYPSATLKRREKMCHYSHCKKCILKDSLRISIVSKDACPGDGQSQLFHPECFFKTVENPQVGDFDNFENLKWEDQKFLQEFIAKQDENSVTNSVIYRKKEFSLEYSTSNHGKCLSCEKRIEKNSVKVSLSSKSLKHEKIYHSFHWECFCYLPEFNLFANTSEISGYNSLKPKDQQTLARPINMKTGNLHSSEMADQNDKLFAVINSLQPLKRMDIIDLLTLNNQFITDEKDVTELKNILADRLVFGALDPCPECSGLLNFKSGLGYQCTGQFSEWCKCSAVFLDPSRSKFVVPDNIKKKYEFLKTFKPCVQRRLIKVSAPSDIVNADGFDIKCKRPLRGMHFVIDENLKNLEHLVEDITKLGGLVVDEIHENLAAVIADKSHFKKNSEVMKMAKEYNIQVVSVDFIKEAKNFIDTPVSLIVDKNFSSWGGSPSKRLATTISKSVKFEDLEDNMSPDTKKHLENFTVDEYNSEKFSITLANIEIGANVNNYLKIQVLKSPSRNDPKGYLVQSWGRIGTNIGGSNLEQLNLQECRNLFKQLYWSKTGNSWKARNNFVNFVKKPGKMYPIETVTDKPVEVQFSIGSEKNPVTRLLMLIFNVEKMSEVLRECKIDTTKMPLGMLESKIMDKAFIILGELQTFIKNSDRQRIIEGSNRFYALIPQSFGLTSPPILDTLEKIRSMWDMTDSLKQIAIAYEMSKNSVVNDHLLKLGVDIAQLDANNEIYAVIQTYLNNTHGNTHNYRLKIEDIFKIKRSCEDNSFKRYSNFKNRRLLWHGSLSTNFAGILSQGLRIAPPEAPSSGYMFGKGVYFAETVTKSANYCRLSYNNPTGLLLLCEVALGEMYEKIYAEFITQLPEGKDSVWGKGSTYPDPLDVHVCQDGVIVPYGKPVCDNTSGFKLYYNEFVVYNVDQIRIRYIVRVRYDGQLVR</sequence>
<dbReference type="CDD" id="cd01437">
    <property type="entry name" value="parp_like"/>
    <property type="match status" value="1"/>
</dbReference>
<keyword evidence="3 13" id="KW-0808">Transferase</keyword>
<dbReference type="Gene3D" id="1.20.142.10">
    <property type="entry name" value="Poly(ADP-ribose) polymerase, regulatory domain"/>
    <property type="match status" value="1"/>
</dbReference>
<evidence type="ECO:0000259" key="16">
    <source>
        <dbReference type="PROSITE" id="PS51059"/>
    </source>
</evidence>
<dbReference type="SMART" id="SM01335">
    <property type="entry name" value="PADR1"/>
    <property type="match status" value="1"/>
</dbReference>
<keyword evidence="20" id="KW-1185">Reference proteome</keyword>
<dbReference type="SUPFAM" id="SSF47587">
    <property type="entry name" value="Domain of poly(ADP-ribose) polymerase"/>
    <property type="match status" value="1"/>
</dbReference>
<feature type="domain" description="PARP-type" evidence="14">
    <location>
        <begin position="27"/>
        <end position="94"/>
    </location>
</feature>
<evidence type="ECO:0000256" key="10">
    <source>
        <dbReference type="ARBA" id="ARBA00023242"/>
    </source>
</evidence>
<evidence type="ECO:0000256" key="6">
    <source>
        <dbReference type="ARBA" id="ARBA00022765"/>
    </source>
</evidence>
<dbReference type="InterPro" id="IPR004102">
    <property type="entry name" value="Poly(ADP-ribose)pol_reg_dom"/>
</dbReference>
<dbReference type="GO" id="GO:0003677">
    <property type="term" value="F:DNA binding"/>
    <property type="evidence" value="ECO:0007669"/>
    <property type="project" value="InterPro"/>
</dbReference>
<dbReference type="EMBL" id="JAHXZJ010000374">
    <property type="protein sequence ID" value="KAH0561704.1"/>
    <property type="molecule type" value="Genomic_DNA"/>
</dbReference>
<proteinExistence type="inferred from homology"/>
<dbReference type="PROSITE" id="PS51060">
    <property type="entry name" value="PARP_ALPHA_HD"/>
    <property type="match status" value="1"/>
</dbReference>
<organism evidence="19 20">
    <name type="scientific">Cotesia glomerata</name>
    <name type="common">Lepidopteran parasitic wasp</name>
    <name type="synonym">Apanteles glomeratus</name>
    <dbReference type="NCBI Taxonomy" id="32391"/>
    <lineage>
        <taxon>Eukaryota</taxon>
        <taxon>Metazoa</taxon>
        <taxon>Ecdysozoa</taxon>
        <taxon>Arthropoda</taxon>
        <taxon>Hexapoda</taxon>
        <taxon>Insecta</taxon>
        <taxon>Pterygota</taxon>
        <taxon>Neoptera</taxon>
        <taxon>Endopterygota</taxon>
        <taxon>Hymenoptera</taxon>
        <taxon>Apocrita</taxon>
        <taxon>Ichneumonoidea</taxon>
        <taxon>Braconidae</taxon>
        <taxon>Microgastrinae</taxon>
        <taxon>Cotesia</taxon>
    </lineage>
</organism>
<dbReference type="PANTHER" id="PTHR10459:SF60">
    <property type="entry name" value="POLY [ADP-RIBOSE] POLYMERASE 2"/>
    <property type="match status" value="1"/>
</dbReference>
<dbReference type="Gene3D" id="3.90.640.80">
    <property type="match status" value="1"/>
</dbReference>
<dbReference type="GO" id="GO:0008270">
    <property type="term" value="F:zinc ion binding"/>
    <property type="evidence" value="ECO:0007669"/>
    <property type="project" value="UniProtKB-KW"/>
</dbReference>
<dbReference type="PROSITE" id="PS51977">
    <property type="entry name" value="WGR"/>
    <property type="match status" value="1"/>
</dbReference>
<name>A0AAV7J1L4_COTGL</name>
<keyword evidence="2 13" id="KW-0328">Glycosyltransferase</keyword>
<feature type="domain" description="BRCT" evidence="15">
    <location>
        <begin position="340"/>
        <end position="416"/>
    </location>
</feature>
<keyword evidence="8" id="KW-0862">Zinc</keyword>
<dbReference type="Gene3D" id="3.30.1740.10">
    <property type="entry name" value="Zinc finger, PARP-type"/>
    <property type="match status" value="2"/>
</dbReference>
<dbReference type="InterPro" id="IPR001510">
    <property type="entry name" value="Znf_PARP"/>
</dbReference>
<dbReference type="GO" id="GO:1990404">
    <property type="term" value="F:NAD+-protein mono-ADP-ribosyltransferase activity"/>
    <property type="evidence" value="ECO:0007669"/>
    <property type="project" value="TreeGrafter"/>
</dbReference>
<dbReference type="Pfam" id="PF00533">
    <property type="entry name" value="BRCT"/>
    <property type="match status" value="1"/>
</dbReference>
<keyword evidence="4" id="KW-0548">Nucleotidyltransferase</keyword>
<dbReference type="InterPro" id="IPR012982">
    <property type="entry name" value="PARP1-like_PADR1_Zn_ribbon"/>
</dbReference>
<dbReference type="PANTHER" id="PTHR10459">
    <property type="entry name" value="DNA LIGASE"/>
    <property type="match status" value="1"/>
</dbReference>
<accession>A0AAV7J1L4</accession>
<evidence type="ECO:0000256" key="8">
    <source>
        <dbReference type="ARBA" id="ARBA00022833"/>
    </source>
</evidence>
<gene>
    <name evidence="19" type="ORF">KQX54_018895</name>
</gene>
<feature type="domain" description="PARP alpha-helical" evidence="17">
    <location>
        <begin position="589"/>
        <end position="705"/>
    </location>
</feature>
<dbReference type="PROSITE" id="PS50064">
    <property type="entry name" value="ZF_PARP_2"/>
    <property type="match status" value="2"/>
</dbReference>
<dbReference type="Gene3D" id="3.90.228.10">
    <property type="match status" value="1"/>
</dbReference>
<dbReference type="InterPro" id="IPR036957">
    <property type="entry name" value="Znf_PARP_sf"/>
</dbReference>
<dbReference type="SUPFAM" id="SSF57716">
    <property type="entry name" value="Glucocorticoid receptor-like (DNA-binding domain)"/>
    <property type="match status" value="2"/>
</dbReference>
<dbReference type="InterPro" id="IPR036420">
    <property type="entry name" value="BRCT_dom_sf"/>
</dbReference>
<evidence type="ECO:0000256" key="11">
    <source>
        <dbReference type="ARBA" id="ARBA00024347"/>
    </source>
</evidence>
<evidence type="ECO:0000256" key="5">
    <source>
        <dbReference type="ARBA" id="ARBA00022723"/>
    </source>
</evidence>
<comment type="similarity">
    <text evidence="11">Belongs to the ARTD/PARP family.</text>
</comment>
<comment type="subcellular location">
    <subcellularLocation>
        <location evidence="1">Nucleus</location>
    </subcellularLocation>
</comment>
<dbReference type="SMART" id="SM00773">
    <property type="entry name" value="WGR"/>
    <property type="match status" value="1"/>
</dbReference>
<keyword evidence="5" id="KW-0479">Metal-binding</keyword>
<reference evidence="19 20" key="1">
    <citation type="journal article" date="2021" name="J. Hered.">
        <title>A chromosome-level genome assembly of the parasitoid wasp, Cotesia glomerata (Hymenoptera: Braconidae).</title>
        <authorList>
            <person name="Pinto B.J."/>
            <person name="Weis J.J."/>
            <person name="Gamble T."/>
            <person name="Ode P.J."/>
            <person name="Paul R."/>
            <person name="Zaspel J.M."/>
        </authorList>
    </citation>
    <scope>NUCLEOTIDE SEQUENCE [LARGE SCALE GENOMIC DNA]</scope>
    <source>
        <strain evidence="19">CgM1</strain>
    </source>
</reference>
<dbReference type="PROSITE" id="PS51059">
    <property type="entry name" value="PARP_CATALYTIC"/>
    <property type="match status" value="1"/>
</dbReference>
<dbReference type="SMART" id="SM01336">
    <property type="entry name" value="zf-PARP"/>
    <property type="match status" value="2"/>
</dbReference>
<dbReference type="GO" id="GO:0005730">
    <property type="term" value="C:nucleolus"/>
    <property type="evidence" value="ECO:0007669"/>
    <property type="project" value="TreeGrafter"/>
</dbReference>
<dbReference type="InterPro" id="IPR050800">
    <property type="entry name" value="ARTD/PARP"/>
</dbReference>
<evidence type="ECO:0000256" key="7">
    <source>
        <dbReference type="ARBA" id="ARBA00022771"/>
    </source>
</evidence>
<keyword evidence="9 13" id="KW-0520">NAD</keyword>
<dbReference type="Pfam" id="PF00644">
    <property type="entry name" value="PARP"/>
    <property type="match status" value="1"/>
</dbReference>
<dbReference type="InterPro" id="IPR036930">
    <property type="entry name" value="WGR_dom_sf"/>
</dbReference>
<evidence type="ECO:0000256" key="12">
    <source>
        <dbReference type="ARBA" id="ARBA00033987"/>
    </source>
</evidence>
<dbReference type="InterPro" id="IPR008893">
    <property type="entry name" value="WGR_domain"/>
</dbReference>